<keyword evidence="2" id="KW-0472">Membrane</keyword>
<keyword evidence="4" id="KW-1185">Reference proteome</keyword>
<comment type="caution">
    <text evidence="3">The sequence shown here is derived from an EMBL/GenBank/DDBJ whole genome shotgun (WGS) entry which is preliminary data.</text>
</comment>
<keyword evidence="2" id="KW-0812">Transmembrane</keyword>
<feature type="transmembrane region" description="Helical" evidence="2">
    <location>
        <begin position="128"/>
        <end position="153"/>
    </location>
</feature>
<dbReference type="Proteomes" id="UP001519460">
    <property type="component" value="Unassembled WGS sequence"/>
</dbReference>
<gene>
    <name evidence="3" type="ORF">BaRGS_00033723</name>
</gene>
<organism evidence="3 4">
    <name type="scientific">Batillaria attramentaria</name>
    <dbReference type="NCBI Taxonomy" id="370345"/>
    <lineage>
        <taxon>Eukaryota</taxon>
        <taxon>Metazoa</taxon>
        <taxon>Spiralia</taxon>
        <taxon>Lophotrochozoa</taxon>
        <taxon>Mollusca</taxon>
        <taxon>Gastropoda</taxon>
        <taxon>Caenogastropoda</taxon>
        <taxon>Sorbeoconcha</taxon>
        <taxon>Cerithioidea</taxon>
        <taxon>Batillariidae</taxon>
        <taxon>Batillaria</taxon>
    </lineage>
</organism>
<dbReference type="AlphaFoldDB" id="A0ABD0JJ44"/>
<evidence type="ECO:0000313" key="3">
    <source>
        <dbReference type="EMBL" id="KAK7475042.1"/>
    </source>
</evidence>
<name>A0ABD0JJ44_9CAEN</name>
<sequence>MSTEGEVSETSPLKGEDKTQTETAARSRATPCSRAQAPLQSCLRPAMWFPGINRLHSHTEVWRTDTSTPQQNIESIQRALMKVIENDKTRSDFYINKVESYFLQIFVFTRAEWLDVIEMHFEHDKIKIFAFSSGFLPLFLPGACLLNVVFFWVPFLDWGMNEKRLRWLQSQLDVPMERLAA</sequence>
<evidence type="ECO:0000256" key="2">
    <source>
        <dbReference type="SAM" id="Phobius"/>
    </source>
</evidence>
<feature type="compositionally biased region" description="Polar residues" evidence="1">
    <location>
        <begin position="1"/>
        <end position="11"/>
    </location>
</feature>
<evidence type="ECO:0000313" key="4">
    <source>
        <dbReference type="Proteomes" id="UP001519460"/>
    </source>
</evidence>
<accession>A0ABD0JJ44</accession>
<reference evidence="3 4" key="1">
    <citation type="journal article" date="2023" name="Sci. Data">
        <title>Genome assembly of the Korean intertidal mud-creeper Batillaria attramentaria.</title>
        <authorList>
            <person name="Patra A.K."/>
            <person name="Ho P.T."/>
            <person name="Jun S."/>
            <person name="Lee S.J."/>
            <person name="Kim Y."/>
            <person name="Won Y.J."/>
        </authorList>
    </citation>
    <scope>NUCLEOTIDE SEQUENCE [LARGE SCALE GENOMIC DNA]</scope>
    <source>
        <strain evidence="3">Wonlab-2016</strain>
    </source>
</reference>
<proteinExistence type="predicted"/>
<dbReference type="EMBL" id="JACVVK020000417">
    <property type="protein sequence ID" value="KAK7475042.1"/>
    <property type="molecule type" value="Genomic_DNA"/>
</dbReference>
<protein>
    <submittedName>
        <fullName evidence="3">Uncharacterized protein</fullName>
    </submittedName>
</protein>
<keyword evidence="2" id="KW-1133">Transmembrane helix</keyword>
<feature type="region of interest" description="Disordered" evidence="1">
    <location>
        <begin position="1"/>
        <end position="32"/>
    </location>
</feature>
<evidence type="ECO:0000256" key="1">
    <source>
        <dbReference type="SAM" id="MobiDB-lite"/>
    </source>
</evidence>